<dbReference type="EMBL" id="QKTX01000004">
    <property type="protein sequence ID" value="PZV84701.1"/>
    <property type="molecule type" value="Genomic_DNA"/>
</dbReference>
<evidence type="ECO:0000313" key="2">
    <source>
        <dbReference type="Proteomes" id="UP000248917"/>
    </source>
</evidence>
<gene>
    <name evidence="1" type="ORF">CLV31_104357</name>
</gene>
<sequence>MFDLIGWLVFVIDFKEYYESKNNYIKWIVWCKKEPINE</sequence>
<protein>
    <submittedName>
        <fullName evidence="1">Uncharacterized protein</fullName>
    </submittedName>
</protein>
<organism evidence="1 2">
    <name type="scientific">Algoriphagus aquaeductus</name>
    <dbReference type="NCBI Taxonomy" id="475299"/>
    <lineage>
        <taxon>Bacteria</taxon>
        <taxon>Pseudomonadati</taxon>
        <taxon>Bacteroidota</taxon>
        <taxon>Cytophagia</taxon>
        <taxon>Cytophagales</taxon>
        <taxon>Cyclobacteriaceae</taxon>
        <taxon>Algoriphagus</taxon>
    </lineage>
</organism>
<dbReference type="Proteomes" id="UP000248917">
    <property type="component" value="Unassembled WGS sequence"/>
</dbReference>
<proteinExistence type="predicted"/>
<dbReference type="AlphaFoldDB" id="A0A326RU02"/>
<keyword evidence="2" id="KW-1185">Reference proteome</keyword>
<name>A0A326RU02_9BACT</name>
<reference evidence="1 2" key="1">
    <citation type="submission" date="2018-06" db="EMBL/GenBank/DDBJ databases">
        <title>Genomic Encyclopedia of Archaeal and Bacterial Type Strains, Phase II (KMG-II): from individual species to whole genera.</title>
        <authorList>
            <person name="Goeker M."/>
        </authorList>
    </citation>
    <scope>NUCLEOTIDE SEQUENCE [LARGE SCALE GENOMIC DNA]</scope>
    <source>
        <strain evidence="1 2">T4</strain>
    </source>
</reference>
<evidence type="ECO:0000313" key="1">
    <source>
        <dbReference type="EMBL" id="PZV84701.1"/>
    </source>
</evidence>
<accession>A0A326RU02</accession>
<comment type="caution">
    <text evidence="1">The sequence shown here is derived from an EMBL/GenBank/DDBJ whole genome shotgun (WGS) entry which is preliminary data.</text>
</comment>